<dbReference type="CDD" id="cd07262">
    <property type="entry name" value="VOC_like"/>
    <property type="match status" value="1"/>
</dbReference>
<evidence type="ECO:0000313" key="3">
    <source>
        <dbReference type="Proteomes" id="UP000242146"/>
    </source>
</evidence>
<proteinExistence type="predicted"/>
<dbReference type="Pfam" id="PF00903">
    <property type="entry name" value="Glyoxalase"/>
    <property type="match status" value="1"/>
</dbReference>
<dbReference type="PANTHER" id="PTHR35006">
    <property type="entry name" value="GLYOXALASE FAMILY PROTEIN (AFU_ORTHOLOGUE AFUA_5G14830)"/>
    <property type="match status" value="1"/>
</dbReference>
<dbReference type="OrthoDB" id="10249419at2759"/>
<dbReference type="AlphaFoldDB" id="A0A1X2GC75"/>
<accession>A0A1X2GC75</accession>
<keyword evidence="3" id="KW-1185">Reference proteome</keyword>
<evidence type="ECO:0000313" key="2">
    <source>
        <dbReference type="EMBL" id="ORX50480.1"/>
    </source>
</evidence>
<dbReference type="PROSITE" id="PS51819">
    <property type="entry name" value="VOC"/>
    <property type="match status" value="1"/>
</dbReference>
<dbReference type="PANTHER" id="PTHR35006:SF2">
    <property type="entry name" value="GLYOXALASE FAMILY PROTEIN (AFU_ORTHOLOGUE AFUA_5G14830)"/>
    <property type="match status" value="1"/>
</dbReference>
<evidence type="ECO:0000259" key="1">
    <source>
        <dbReference type="PROSITE" id="PS51819"/>
    </source>
</evidence>
<dbReference type="STRING" id="101127.A0A1X2GC75"/>
<dbReference type="Gene3D" id="3.10.180.10">
    <property type="entry name" value="2,3-Dihydroxybiphenyl 1,2-Dioxygenase, domain 1"/>
    <property type="match status" value="1"/>
</dbReference>
<dbReference type="GO" id="GO:0016829">
    <property type="term" value="F:lyase activity"/>
    <property type="evidence" value="ECO:0007669"/>
    <property type="project" value="UniProtKB-KW"/>
</dbReference>
<organism evidence="2 3">
    <name type="scientific">Hesseltinella vesiculosa</name>
    <dbReference type="NCBI Taxonomy" id="101127"/>
    <lineage>
        <taxon>Eukaryota</taxon>
        <taxon>Fungi</taxon>
        <taxon>Fungi incertae sedis</taxon>
        <taxon>Mucoromycota</taxon>
        <taxon>Mucoromycotina</taxon>
        <taxon>Mucoromycetes</taxon>
        <taxon>Mucorales</taxon>
        <taxon>Cunninghamellaceae</taxon>
        <taxon>Hesseltinella</taxon>
    </lineage>
</organism>
<reference evidence="2 3" key="1">
    <citation type="submission" date="2016-07" db="EMBL/GenBank/DDBJ databases">
        <title>Pervasive Adenine N6-methylation of Active Genes in Fungi.</title>
        <authorList>
            <consortium name="DOE Joint Genome Institute"/>
            <person name="Mondo S.J."/>
            <person name="Dannebaum R.O."/>
            <person name="Kuo R.C."/>
            <person name="Labutti K."/>
            <person name="Haridas S."/>
            <person name="Kuo A."/>
            <person name="Salamov A."/>
            <person name="Ahrendt S.R."/>
            <person name="Lipzen A."/>
            <person name="Sullivan W."/>
            <person name="Andreopoulos W.B."/>
            <person name="Clum A."/>
            <person name="Lindquist E."/>
            <person name="Daum C."/>
            <person name="Ramamoorthy G.K."/>
            <person name="Gryganskyi A."/>
            <person name="Culley D."/>
            <person name="Magnuson J.K."/>
            <person name="James T.Y."/>
            <person name="O'Malley M.A."/>
            <person name="Stajich J.E."/>
            <person name="Spatafora J.W."/>
            <person name="Visel A."/>
            <person name="Grigoriev I.V."/>
        </authorList>
    </citation>
    <scope>NUCLEOTIDE SEQUENCE [LARGE SCALE GENOMIC DNA]</scope>
    <source>
        <strain evidence="2 3">NRRL 3301</strain>
    </source>
</reference>
<dbReference type="EMBL" id="MCGT01000023">
    <property type="protein sequence ID" value="ORX50480.1"/>
    <property type="molecule type" value="Genomic_DNA"/>
</dbReference>
<dbReference type="Proteomes" id="UP000242146">
    <property type="component" value="Unassembled WGS sequence"/>
</dbReference>
<sequence length="126" mass="13943">MVFESAVSHIGLNVSNFNKSKAFYEELMQILGREKCLDIPDIYCGWAGFSFGIQGTAEERVSKNVHVAFVAKSKEQVDAFYDKALSLGATCNGKPGVRPEYSSVAEYYAAFVHDLEGNNIEAVFMQ</sequence>
<keyword evidence="2" id="KW-0456">Lyase</keyword>
<dbReference type="InterPro" id="IPR004360">
    <property type="entry name" value="Glyas_Fos-R_dOase_dom"/>
</dbReference>
<comment type="caution">
    <text evidence="2">The sequence shown here is derived from an EMBL/GenBank/DDBJ whole genome shotgun (WGS) entry which is preliminary data.</text>
</comment>
<dbReference type="InterPro" id="IPR037523">
    <property type="entry name" value="VOC_core"/>
</dbReference>
<dbReference type="SUPFAM" id="SSF54593">
    <property type="entry name" value="Glyoxalase/Bleomycin resistance protein/Dihydroxybiphenyl dioxygenase"/>
    <property type="match status" value="1"/>
</dbReference>
<gene>
    <name evidence="2" type="ORF">DM01DRAFT_1337659</name>
</gene>
<protein>
    <submittedName>
        <fullName evidence="2">Lactoylglutathione lyase</fullName>
    </submittedName>
</protein>
<name>A0A1X2GC75_9FUNG</name>
<feature type="domain" description="VOC" evidence="1">
    <location>
        <begin position="6"/>
        <end position="125"/>
    </location>
</feature>
<dbReference type="InterPro" id="IPR029068">
    <property type="entry name" value="Glyas_Bleomycin-R_OHBP_Dase"/>
</dbReference>